<dbReference type="HOGENOM" id="CLU_3272152_0_0_6"/>
<dbReference type="STRING" id="658187.LDG_5556"/>
<name>G9EK34_9GAMM</name>
<reference evidence="1 2" key="1">
    <citation type="journal article" date="2011" name="BMC Genomics">
        <title>Insight into cross-talk between intra-amoebal pathogens.</title>
        <authorList>
            <person name="Gimenez G."/>
            <person name="Bertelli C."/>
            <person name="Moliner C."/>
            <person name="Robert C."/>
            <person name="Raoult D."/>
            <person name="Fournier P.E."/>
            <person name="Greub G."/>
        </authorList>
    </citation>
    <scope>NUCLEOTIDE SEQUENCE [LARGE SCALE GENOMIC DNA]</scope>
    <source>
        <strain evidence="1 2">LLAP12</strain>
    </source>
</reference>
<dbReference type="Proteomes" id="UP000002770">
    <property type="component" value="Unassembled WGS sequence"/>
</dbReference>
<keyword evidence="2" id="KW-1185">Reference proteome</keyword>
<dbReference type="EMBL" id="JH413800">
    <property type="protein sequence ID" value="EHL32366.1"/>
    <property type="molecule type" value="Genomic_DNA"/>
</dbReference>
<gene>
    <name evidence="1" type="ORF">LDG_5556</name>
</gene>
<dbReference type="InParanoid" id="G9EK34"/>
<evidence type="ECO:0000313" key="2">
    <source>
        <dbReference type="Proteomes" id="UP000002770"/>
    </source>
</evidence>
<accession>G9EK34</accession>
<sequence>MNQRFLEFDAAKLPLQKLNRMPLTYTLGQSHIKLLKILKKG</sequence>
<dbReference type="AlphaFoldDB" id="G9EK34"/>
<organism evidence="1 2">
    <name type="scientific">Legionella drancourtii LLAP12</name>
    <dbReference type="NCBI Taxonomy" id="658187"/>
    <lineage>
        <taxon>Bacteria</taxon>
        <taxon>Pseudomonadati</taxon>
        <taxon>Pseudomonadota</taxon>
        <taxon>Gammaproteobacteria</taxon>
        <taxon>Legionellales</taxon>
        <taxon>Legionellaceae</taxon>
        <taxon>Legionella</taxon>
    </lineage>
</organism>
<protein>
    <submittedName>
        <fullName evidence="1">Uncharacterized protein</fullName>
    </submittedName>
</protein>
<evidence type="ECO:0000313" key="1">
    <source>
        <dbReference type="EMBL" id="EHL32366.1"/>
    </source>
</evidence>
<proteinExistence type="predicted"/>